<evidence type="ECO:0000313" key="10">
    <source>
        <dbReference type="EMBL" id="MBB6513410.1"/>
    </source>
</evidence>
<evidence type="ECO:0000256" key="5">
    <source>
        <dbReference type="ARBA" id="ARBA00023136"/>
    </source>
</evidence>
<keyword evidence="11" id="KW-1185">Reference proteome</keyword>
<evidence type="ECO:0000256" key="3">
    <source>
        <dbReference type="ARBA" id="ARBA00022544"/>
    </source>
</evidence>
<reference evidence="10 11" key="1">
    <citation type="submission" date="2020-08" db="EMBL/GenBank/DDBJ databases">
        <title>Genomic Encyclopedia of Type Strains, Phase IV (KMG-IV): sequencing the most valuable type-strain genomes for metagenomic binning, comparative biology and taxonomic classification.</title>
        <authorList>
            <person name="Goeker M."/>
        </authorList>
    </citation>
    <scope>NUCLEOTIDE SEQUENCE [LARGE SCALE GENOMIC DNA]</scope>
    <source>
        <strain evidence="10 11">DSM 11805</strain>
    </source>
</reference>
<organism evidence="10 11">
    <name type="scientific">Gracilibacillus halotolerans</name>
    <dbReference type="NCBI Taxonomy" id="74386"/>
    <lineage>
        <taxon>Bacteria</taxon>
        <taxon>Bacillati</taxon>
        <taxon>Bacillota</taxon>
        <taxon>Bacilli</taxon>
        <taxon>Bacillales</taxon>
        <taxon>Bacillaceae</taxon>
        <taxon>Gracilibacillus</taxon>
    </lineage>
</organism>
<dbReference type="AlphaFoldDB" id="A0A841RGY3"/>
<dbReference type="EMBL" id="JACHON010000011">
    <property type="protein sequence ID" value="MBB6513410.1"/>
    <property type="molecule type" value="Genomic_DNA"/>
</dbReference>
<dbReference type="Pfam" id="PF05504">
    <property type="entry name" value="Spore_GerAC"/>
    <property type="match status" value="1"/>
</dbReference>
<dbReference type="PANTHER" id="PTHR35789:SF1">
    <property type="entry name" value="SPORE GERMINATION PROTEIN B3"/>
    <property type="match status" value="1"/>
</dbReference>
<dbReference type="GO" id="GO:0016020">
    <property type="term" value="C:membrane"/>
    <property type="evidence" value="ECO:0007669"/>
    <property type="project" value="UniProtKB-SubCell"/>
</dbReference>
<dbReference type="Proteomes" id="UP000572212">
    <property type="component" value="Unassembled WGS sequence"/>
</dbReference>
<feature type="domain" description="Spore germination protein N-terminal" evidence="9">
    <location>
        <begin position="19"/>
        <end position="192"/>
    </location>
</feature>
<accession>A0A841RGY3</accession>
<keyword evidence="4" id="KW-0732">Signal</keyword>
<comment type="similarity">
    <text evidence="2">Belongs to the GerABKC lipoprotein family.</text>
</comment>
<keyword evidence="6" id="KW-0564">Palmitate</keyword>
<dbReference type="GO" id="GO:0009847">
    <property type="term" value="P:spore germination"/>
    <property type="evidence" value="ECO:0007669"/>
    <property type="project" value="InterPro"/>
</dbReference>
<evidence type="ECO:0000259" key="9">
    <source>
        <dbReference type="Pfam" id="PF25198"/>
    </source>
</evidence>
<protein>
    <submittedName>
        <fullName evidence="10">Ger(X)C family germination protein</fullName>
    </submittedName>
</protein>
<name>A0A841RGY3_9BACI</name>
<evidence type="ECO:0000256" key="2">
    <source>
        <dbReference type="ARBA" id="ARBA00007886"/>
    </source>
</evidence>
<feature type="domain" description="Spore germination GerAC-like C-terminal" evidence="8">
    <location>
        <begin position="228"/>
        <end position="400"/>
    </location>
</feature>
<keyword evidence="7" id="KW-0449">Lipoprotein</keyword>
<gene>
    <name evidence="10" type="ORF">GGQ92_002218</name>
</gene>
<evidence type="ECO:0000256" key="6">
    <source>
        <dbReference type="ARBA" id="ARBA00023139"/>
    </source>
</evidence>
<sequence length="413" mass="47275">MKKYWLLMIFILFLTGCYDRIELEQQAYVIIIGVDKTDREGIYEYTFQIANPEVGTSANGGSSEPATEIVSVEGGDILSATNTANAFVAKRMTLDHTKAIVASEELARSDDFMRVIQVATRSPQLRRTIQLIVSKERASEFVNNFEPLIEKRPHKFYQFLLQSGQEIGFVPDATLHRFFQITEGDADLFLGIYTTTILEEVKKNHDGVEDDYIAGEVPQQGGTSTQFMGSAVFKEGKMIDTLTGEETRITYMLDPTVDMENIMATIKDPLDPNFLISYQYRQKKKPKISVDYHPDKPTKINVDVYFVLEVVAIPSLIPYPSDTEKAEKLQQAVIDTLTEKTDELIKKSQTEYESDPFYWSLYVRSAFKDIPEYEKADWHKKIYPNAEIDVHFHVQALEFGKTIKDFDLRNVRD</sequence>
<keyword evidence="5" id="KW-0472">Membrane</keyword>
<evidence type="ECO:0000256" key="7">
    <source>
        <dbReference type="ARBA" id="ARBA00023288"/>
    </source>
</evidence>
<dbReference type="InterPro" id="IPR008844">
    <property type="entry name" value="Spore_GerAC-like"/>
</dbReference>
<comment type="subcellular location">
    <subcellularLocation>
        <location evidence="1">Membrane</location>
        <topology evidence="1">Lipid-anchor</topology>
    </subcellularLocation>
</comment>
<dbReference type="NCBIfam" id="TIGR02887">
    <property type="entry name" value="spore_ger_x_C"/>
    <property type="match status" value="1"/>
</dbReference>
<evidence type="ECO:0000256" key="1">
    <source>
        <dbReference type="ARBA" id="ARBA00004635"/>
    </source>
</evidence>
<dbReference type="RefSeq" id="WP_184248524.1">
    <property type="nucleotide sequence ID" value="NZ_BAAACU010000012.1"/>
</dbReference>
<dbReference type="InterPro" id="IPR057336">
    <property type="entry name" value="GerAC_N"/>
</dbReference>
<dbReference type="PROSITE" id="PS51257">
    <property type="entry name" value="PROKAR_LIPOPROTEIN"/>
    <property type="match status" value="1"/>
</dbReference>
<dbReference type="InterPro" id="IPR038501">
    <property type="entry name" value="Spore_GerAC_C_sf"/>
</dbReference>
<dbReference type="Gene3D" id="3.30.300.210">
    <property type="entry name" value="Nutrient germinant receptor protein C, domain 3"/>
    <property type="match status" value="1"/>
</dbReference>
<dbReference type="PANTHER" id="PTHR35789">
    <property type="entry name" value="SPORE GERMINATION PROTEIN B3"/>
    <property type="match status" value="1"/>
</dbReference>
<dbReference type="Pfam" id="PF25198">
    <property type="entry name" value="Spore_GerAC_N"/>
    <property type="match status" value="1"/>
</dbReference>
<evidence type="ECO:0000259" key="8">
    <source>
        <dbReference type="Pfam" id="PF05504"/>
    </source>
</evidence>
<dbReference type="InterPro" id="IPR046953">
    <property type="entry name" value="Spore_GerAC-like_C"/>
</dbReference>
<keyword evidence="3" id="KW-0309">Germination</keyword>
<evidence type="ECO:0000256" key="4">
    <source>
        <dbReference type="ARBA" id="ARBA00022729"/>
    </source>
</evidence>
<evidence type="ECO:0000313" key="11">
    <source>
        <dbReference type="Proteomes" id="UP000572212"/>
    </source>
</evidence>
<proteinExistence type="inferred from homology"/>
<comment type="caution">
    <text evidence="10">The sequence shown here is derived from an EMBL/GenBank/DDBJ whole genome shotgun (WGS) entry which is preliminary data.</text>
</comment>